<evidence type="ECO:0000313" key="6">
    <source>
        <dbReference type="EMBL" id="GIZ53750.1"/>
    </source>
</evidence>
<sequence>MARVEQSIEVNVPPRTAWEMLTSFEQYPRFMQGVEEVRRLDERRLRWHTREGGLGMHWDAEITQQVPEQRIAWRNMDGPRNEGEISLQRLDGDCTRIVLSMDREALQADAGARAEQDLVRLKQFIEKLGRDSGEWRGREQDGMPSHSAPAEFAAGNVTRMADTTPLHAVGSLAQQPDAPQQAFGADEADNARGGAGSLQGRRSASGMLPGLFRQRWQDPLSTMRRMSDNVEQVMTTLAAASGLMRGRETAPGAWLPRIEIVEDPLRILVCAELPGVARDEITVEVRGGELVIEGARGKPANVTDAGSRCSEFRYGRFHRAVALPPDADPGAVSAELRHGVLQVTVLRHPMAGGKRIDISEG</sequence>
<dbReference type="SUPFAM" id="SSF55961">
    <property type="entry name" value="Bet v1-like"/>
    <property type="match status" value="1"/>
</dbReference>
<comment type="similarity">
    <text evidence="1">Belongs to the ribosome association toxin RatA family.</text>
</comment>
<dbReference type="InterPro" id="IPR047137">
    <property type="entry name" value="ORF3"/>
</dbReference>
<feature type="region of interest" description="Disordered" evidence="4">
    <location>
        <begin position="175"/>
        <end position="205"/>
    </location>
</feature>
<evidence type="ECO:0000256" key="3">
    <source>
        <dbReference type="RuleBase" id="RU003616"/>
    </source>
</evidence>
<dbReference type="SUPFAM" id="SSF49764">
    <property type="entry name" value="HSP20-like chaperones"/>
    <property type="match status" value="1"/>
</dbReference>
<dbReference type="CDD" id="cd07817">
    <property type="entry name" value="SRPBCC_8"/>
    <property type="match status" value="1"/>
</dbReference>
<evidence type="ECO:0000256" key="2">
    <source>
        <dbReference type="PROSITE-ProRule" id="PRU00285"/>
    </source>
</evidence>
<name>A0ABQ4QAD0_9BURK</name>
<dbReference type="InterPro" id="IPR002068">
    <property type="entry name" value="A-crystallin/Hsp20_dom"/>
</dbReference>
<feature type="domain" description="SHSP" evidence="5">
    <location>
        <begin position="249"/>
        <end position="361"/>
    </location>
</feature>
<proteinExistence type="inferred from homology"/>
<evidence type="ECO:0000256" key="4">
    <source>
        <dbReference type="SAM" id="MobiDB-lite"/>
    </source>
</evidence>
<keyword evidence="7" id="KW-1185">Reference proteome</keyword>
<evidence type="ECO:0000313" key="7">
    <source>
        <dbReference type="Proteomes" id="UP000887222"/>
    </source>
</evidence>
<dbReference type="PANTHER" id="PTHR33824">
    <property type="entry name" value="POLYKETIDE CYCLASE/DEHYDRASE AND LIPID TRANSPORT SUPERFAMILY PROTEIN"/>
    <property type="match status" value="1"/>
</dbReference>
<organism evidence="6 7">
    <name type="scientific">Noviherbaspirillum aridicola</name>
    <dbReference type="NCBI Taxonomy" id="2849687"/>
    <lineage>
        <taxon>Bacteria</taxon>
        <taxon>Pseudomonadati</taxon>
        <taxon>Pseudomonadota</taxon>
        <taxon>Betaproteobacteria</taxon>
        <taxon>Burkholderiales</taxon>
        <taxon>Oxalobacteraceae</taxon>
        <taxon>Noviherbaspirillum</taxon>
    </lineage>
</organism>
<dbReference type="CDD" id="cd06464">
    <property type="entry name" value="ACD_sHsps-like"/>
    <property type="match status" value="1"/>
</dbReference>
<evidence type="ECO:0000259" key="5">
    <source>
        <dbReference type="PROSITE" id="PS01031"/>
    </source>
</evidence>
<accession>A0ABQ4QAD0</accession>
<comment type="caution">
    <text evidence="6">The sequence shown here is derived from an EMBL/GenBank/DDBJ whole genome shotgun (WGS) entry which is preliminary data.</text>
</comment>
<dbReference type="Gene3D" id="3.30.530.20">
    <property type="match status" value="1"/>
</dbReference>
<reference evidence="6 7" key="1">
    <citation type="journal article" date="2022" name="Int. J. Syst. Evol. Microbiol.">
        <title>Noviherbaspirillum aridicola sp. nov., isolated from an arid soil in Pakistan.</title>
        <authorList>
            <person name="Khan I.U."/>
            <person name="Saqib M."/>
            <person name="Amin A."/>
            <person name="Hussain F."/>
            <person name="Li L."/>
            <person name="Liu Y.H."/>
            <person name="Fang B.Z."/>
            <person name="Ahmed I."/>
            <person name="Li W.J."/>
        </authorList>
    </citation>
    <scope>NUCLEOTIDE SEQUENCE [LARGE SCALE GENOMIC DNA]</scope>
    <source>
        <strain evidence="6 7">NCCP-691</strain>
    </source>
</reference>
<dbReference type="PANTHER" id="PTHR33824:SF7">
    <property type="entry name" value="POLYKETIDE CYCLASE_DEHYDRASE AND LIPID TRANSPORT SUPERFAMILY PROTEIN"/>
    <property type="match status" value="1"/>
</dbReference>
<protein>
    <recommendedName>
        <fullName evidence="5">SHSP domain-containing protein</fullName>
    </recommendedName>
</protein>
<dbReference type="EMBL" id="BPMK01000020">
    <property type="protein sequence ID" value="GIZ53750.1"/>
    <property type="molecule type" value="Genomic_DNA"/>
</dbReference>
<dbReference type="Gene3D" id="2.60.40.790">
    <property type="match status" value="1"/>
</dbReference>
<dbReference type="InterPro" id="IPR005031">
    <property type="entry name" value="COQ10_START"/>
</dbReference>
<dbReference type="Pfam" id="PF00011">
    <property type="entry name" value="HSP20"/>
    <property type="match status" value="1"/>
</dbReference>
<dbReference type="InterPro" id="IPR023393">
    <property type="entry name" value="START-like_dom_sf"/>
</dbReference>
<dbReference type="Proteomes" id="UP000887222">
    <property type="component" value="Unassembled WGS sequence"/>
</dbReference>
<dbReference type="InterPro" id="IPR008978">
    <property type="entry name" value="HSP20-like_chaperone"/>
</dbReference>
<dbReference type="Pfam" id="PF03364">
    <property type="entry name" value="Polyketide_cyc"/>
    <property type="match status" value="1"/>
</dbReference>
<dbReference type="PROSITE" id="PS01031">
    <property type="entry name" value="SHSP"/>
    <property type="match status" value="1"/>
</dbReference>
<evidence type="ECO:0000256" key="1">
    <source>
        <dbReference type="ARBA" id="ARBA00008918"/>
    </source>
</evidence>
<gene>
    <name evidence="6" type="ORF">NCCP691_37640</name>
</gene>
<comment type="similarity">
    <text evidence="2 3">Belongs to the small heat shock protein (HSP20) family.</text>
</comment>